<sequence>MMERVFKKGLIAVSAFLISLAGLQAASKFTYLEDVSVSLDFPEDAESPHGYHPVAVHLQNETNQEIRLTVLYMGGYADHWRDSPLLARHDLVLAPRESRKLKHRLPAWLEMPHQVRFLVNGELRDESISISKSRSFSRRESYLPQWISVLTLTTKDPSAESLLDETVQQLGSWEQIGEELQNLIGYTKETTYLHRATLDASLFSESWLDYTAWDMVLLTVAQWQQLGPGQKRALDHYMRVGGILIVLQEQATTSWPADFPTALDEAPDEIHRGHHDFGLAAAVPAGFHQIPEARSTWQPIIRFAVNRAAFWRCAQFEPFKRNEHFPVIGELDIPRRAFIGLLLLFVICMGPLNFWFVMRHDRRVWLYATVPLLSLCATLVLVVAAFASEGITPGKRGRALVAIDHERQQAATWATGAVYLPIANRNGLFFSGRNEIYFPNDDWFINKGINLANGLWLQHGFLRTRIPFHYQERGRYPLRERLAVQFDAAGVPTVTNGFAADVAPVHVTNTAGALYRIDRIAAGETQTLSLSREAPATPPQRQPLAAAESFEWKLTETHMLGLFQDEHRQIQLGSRQYLAVLEGAAYQEEPLEGNLKRDERTVLFGRLEAP</sequence>
<dbReference type="Proteomes" id="UP000664417">
    <property type="component" value="Unassembled WGS sequence"/>
</dbReference>
<gene>
    <name evidence="3" type="ORF">J3U88_18575</name>
</gene>
<keyword evidence="2" id="KW-0732">Signal</keyword>
<organism evidence="3 4">
    <name type="scientific">Acanthopleuribacter pedis</name>
    <dbReference type="NCBI Taxonomy" id="442870"/>
    <lineage>
        <taxon>Bacteria</taxon>
        <taxon>Pseudomonadati</taxon>
        <taxon>Acidobacteriota</taxon>
        <taxon>Holophagae</taxon>
        <taxon>Acanthopleuribacterales</taxon>
        <taxon>Acanthopleuribacteraceae</taxon>
        <taxon>Acanthopleuribacter</taxon>
    </lineage>
</organism>
<evidence type="ECO:0000313" key="3">
    <source>
        <dbReference type="EMBL" id="MBO1320488.1"/>
    </source>
</evidence>
<evidence type="ECO:0000256" key="1">
    <source>
        <dbReference type="SAM" id="Phobius"/>
    </source>
</evidence>
<feature type="transmembrane region" description="Helical" evidence="1">
    <location>
        <begin position="364"/>
        <end position="387"/>
    </location>
</feature>
<evidence type="ECO:0008006" key="5">
    <source>
        <dbReference type="Google" id="ProtNLM"/>
    </source>
</evidence>
<dbReference type="AlphaFoldDB" id="A0A8J7U5I6"/>
<evidence type="ECO:0000313" key="4">
    <source>
        <dbReference type="Proteomes" id="UP000664417"/>
    </source>
</evidence>
<dbReference type="EMBL" id="JAFREP010000017">
    <property type="protein sequence ID" value="MBO1320488.1"/>
    <property type="molecule type" value="Genomic_DNA"/>
</dbReference>
<keyword evidence="1" id="KW-0472">Membrane</keyword>
<reference evidence="3" key="1">
    <citation type="submission" date="2021-03" db="EMBL/GenBank/DDBJ databases">
        <authorList>
            <person name="Wang G."/>
        </authorList>
    </citation>
    <scope>NUCLEOTIDE SEQUENCE</scope>
    <source>
        <strain evidence="3">KCTC 12899</strain>
    </source>
</reference>
<feature type="chain" id="PRO_5035268852" description="DUF4159 domain-containing protein" evidence="2">
    <location>
        <begin position="26"/>
        <end position="610"/>
    </location>
</feature>
<accession>A0A8J7U5I6</accession>
<keyword evidence="1" id="KW-1133">Transmembrane helix</keyword>
<feature type="transmembrane region" description="Helical" evidence="1">
    <location>
        <begin position="337"/>
        <end position="357"/>
    </location>
</feature>
<protein>
    <recommendedName>
        <fullName evidence="5">DUF4159 domain-containing protein</fullName>
    </recommendedName>
</protein>
<keyword evidence="4" id="KW-1185">Reference proteome</keyword>
<evidence type="ECO:0000256" key="2">
    <source>
        <dbReference type="SAM" id="SignalP"/>
    </source>
</evidence>
<feature type="signal peptide" evidence="2">
    <location>
        <begin position="1"/>
        <end position="25"/>
    </location>
</feature>
<name>A0A8J7U5I6_9BACT</name>
<keyword evidence="1" id="KW-0812">Transmembrane</keyword>
<comment type="caution">
    <text evidence="3">The sequence shown here is derived from an EMBL/GenBank/DDBJ whole genome shotgun (WGS) entry which is preliminary data.</text>
</comment>
<dbReference type="RefSeq" id="WP_207860443.1">
    <property type="nucleotide sequence ID" value="NZ_JAFREP010000017.1"/>
</dbReference>
<proteinExistence type="predicted"/>